<feature type="compositionally biased region" description="Acidic residues" evidence="5">
    <location>
        <begin position="1"/>
        <end position="15"/>
    </location>
</feature>
<feature type="coiled-coil region" evidence="4">
    <location>
        <begin position="835"/>
        <end position="951"/>
    </location>
</feature>
<name>A0A6M2DQI6_XENCH</name>
<dbReference type="PANTHER" id="PTHR18921">
    <property type="entry name" value="MYOSIN HEAVY CHAIN - RELATED"/>
    <property type="match status" value="1"/>
</dbReference>
<dbReference type="PANTHER" id="PTHR18921:SF2">
    <property type="entry name" value="THYROID RECEPTOR-INTERACTING PROTEIN 11"/>
    <property type="match status" value="1"/>
</dbReference>
<feature type="compositionally biased region" description="Basic and acidic residues" evidence="5">
    <location>
        <begin position="20"/>
        <end position="30"/>
    </location>
</feature>
<evidence type="ECO:0000256" key="5">
    <source>
        <dbReference type="SAM" id="MobiDB-lite"/>
    </source>
</evidence>
<dbReference type="GO" id="GO:0006888">
    <property type="term" value="P:endoplasmic reticulum to Golgi vesicle-mediated transport"/>
    <property type="evidence" value="ECO:0007669"/>
    <property type="project" value="TreeGrafter"/>
</dbReference>
<feature type="compositionally biased region" description="Low complexity" evidence="5">
    <location>
        <begin position="1594"/>
        <end position="1606"/>
    </location>
</feature>
<feature type="coiled-coil region" evidence="4">
    <location>
        <begin position="1087"/>
        <end position="1145"/>
    </location>
</feature>
<evidence type="ECO:0000259" key="6">
    <source>
        <dbReference type="PROSITE" id="PS50913"/>
    </source>
</evidence>
<feature type="domain" description="GRIP" evidence="6">
    <location>
        <begin position="1479"/>
        <end position="1529"/>
    </location>
</feature>
<evidence type="ECO:0000313" key="7">
    <source>
        <dbReference type="EMBL" id="NOV48502.1"/>
    </source>
</evidence>
<evidence type="ECO:0000256" key="2">
    <source>
        <dbReference type="ARBA" id="ARBA00023034"/>
    </source>
</evidence>
<accession>A0A6M2DQI6</accession>
<keyword evidence="3 4" id="KW-0175">Coiled coil</keyword>
<keyword evidence="7" id="KW-0675">Receptor</keyword>
<dbReference type="EMBL" id="GIIL01004776">
    <property type="protein sequence ID" value="NOV48502.1"/>
    <property type="molecule type" value="Transcribed_RNA"/>
</dbReference>
<evidence type="ECO:0000256" key="1">
    <source>
        <dbReference type="ARBA" id="ARBA00004555"/>
    </source>
</evidence>
<sequence length="1652" mass="190628">MEDSWIWTEGDDETETSSQDSEKKKRSDSAELKSRILELEQENLALTSNLEELDSQHNVASQKLIEIKNGLQKKYDKLMQELQASRSENVRTVKEIDILKEQNVRLKTDFDKVQEDLSILQDENFELQKITQDFKSVNSGGDSEVQQLRKDLEILNKKCEELTFSNERLKIDIDKIDEDRAVLQDDNFSLQDQIATLRQNSEERTAKDFATLEKENVEMKNQIARLDDFKTDLEDAKKRAENLAMENERLKIDFDKVQEDMSFLQDENFQLQEEIEMLKNSSVPCSSESTDNIKAELDILNKEMEIIKKKESDLQSENEKLKIYQDQIEENRCELQDENFKLQDQIQSLSNSNYEEIKKENADLKAEVEKLSCLKSELDELQKKATDLKFENERLKIDQDKIEEDRAVLQDMNFELQDQITALKSEVSDSENAEKKYNDLKLEFDKLTQADAELRQELDRSRTDLDKVEEDRCILQDQNFELQEEVATLKSNQTSSHGSVLETIRQENLDLKIQLEQKLKEQTDLRLSQAEHSDLSKRHEKLIVDFHTVEAHKKILENKNLELQQEILKLNNQLTEFKSTIDGLRRDNQQIQILFENNTVLKKQIEALTEVKNNLQHQVETLKTDSEKIEEDRCVLQDANFELQNELNSLKNNNSAVELLKQENEVLRQQVEKNSRLKIDYEKLEEDLSVLQDQNMTYQGDIVNLNSKIQQHLTEIQALKQKKDENISEQYERLKIDFEKVQEDCSVLQDENFDLQQKIKQITEKSNPDGMRSQIQTLLEEKQNLVNDLGKAQQKLSEMQKQNILQQVGGSEQNAKDDKLIKELRELNITLTAEKQAISMELAHYEKECAELMKNYDKIYLELELSKSNKLETISEKNEESFLNLEQQLENCSSLNQSLEDKYAKLEEQLKEVMIEKKQIEDKLKSTTDNLVEIKEKVKKLASDYEQEKSTLLFELNELKAVDKSMLENKCKEYEIALQSAIQGHENLLKENLHLKQELQRLVQNLEGHNPKVQILDSNSGAVKQQVDNGQLNRLTSELQTALDTITSLKAQNVELYNKYTSELQNYKAVEITLRHEIDVLRQGDANKNMSSENSDIQTKYMDLKNKFDDILKENERLNILNQQVANLQAAYSTLMNEKNELQKMLESSQPNVSQLHAKYENIVKENESLRTLQPQVANLQSAYTALANEKQELIKVIKGKHEENVTYHAEIQRLSALLQAELAKSQTQGNIDPASFEKLTDQVGFLREKCDILTNSLVTEQANVKLLNQEKKEVEEKATMTLKELERLRQHLVEIENSHTQEIMELDMRNNELQTKISSIEEHAIYNNTAYTSASIRANQQAETLQTQLNLMSQQRDELLVKMSDTEDKYNKQVAALTNLQCALEQFQRDKDQEIQQCTERIRNTLELERKEQTNLRNELQALRTQLSEQQQGLMAAGRLASQLESSQSTVQSLRQELKESQDKFAALHNKMESSKNNQADKIEKSLVKNLMLGYITAGQQNDKAQILKIISAVLDFNQSECDRIGLLSNQKSSWFGGSILRLGEEGLAKAFVEFLEKESLPRPSSIPGGPSLLQIQKERKQSLTKVENVANSSRVSPAPSTSSTNIQQPLSSGNALLSQATHSENVLPTFAPPRSASSILKDVLKDSNNT</sequence>
<evidence type="ECO:0000256" key="3">
    <source>
        <dbReference type="ARBA" id="ARBA00023054"/>
    </source>
</evidence>
<dbReference type="GO" id="GO:0031267">
    <property type="term" value="F:small GTPase binding"/>
    <property type="evidence" value="ECO:0007669"/>
    <property type="project" value="TreeGrafter"/>
</dbReference>
<reference evidence="7" key="1">
    <citation type="submission" date="2020-03" db="EMBL/GenBank/DDBJ databases">
        <title>Transcriptomic Profiling of the Digestive Tract of the Rat Flea, Xenopsylla cheopis, Following Blood Feeding and Infection with Yersinia pestis.</title>
        <authorList>
            <person name="Bland D.M."/>
            <person name="Martens C.A."/>
            <person name="Virtaneva K."/>
            <person name="Kanakabandi K."/>
            <person name="Long D."/>
            <person name="Rosenke R."/>
            <person name="Saturday G.A."/>
            <person name="Hoyt F.H."/>
            <person name="Bruno D.P."/>
            <person name="Ribeiro J.M.C."/>
            <person name="Hinnebusch J."/>
        </authorList>
    </citation>
    <scope>NUCLEOTIDE SEQUENCE</scope>
</reference>
<organism evidence="7">
    <name type="scientific">Xenopsylla cheopis</name>
    <name type="common">Oriental rat flea</name>
    <name type="synonym">Pulex cheopis</name>
    <dbReference type="NCBI Taxonomy" id="163159"/>
    <lineage>
        <taxon>Eukaryota</taxon>
        <taxon>Metazoa</taxon>
        <taxon>Ecdysozoa</taxon>
        <taxon>Arthropoda</taxon>
        <taxon>Hexapoda</taxon>
        <taxon>Insecta</taxon>
        <taxon>Pterygota</taxon>
        <taxon>Neoptera</taxon>
        <taxon>Endopterygota</taxon>
        <taxon>Siphonaptera</taxon>
        <taxon>Pulicidae</taxon>
        <taxon>Xenopsyllinae</taxon>
        <taxon>Xenopsylla</taxon>
    </lineage>
</organism>
<dbReference type="GO" id="GO:0007030">
    <property type="term" value="P:Golgi organization"/>
    <property type="evidence" value="ECO:0007669"/>
    <property type="project" value="TreeGrafter"/>
</dbReference>
<dbReference type="GO" id="GO:0005794">
    <property type="term" value="C:Golgi apparatus"/>
    <property type="evidence" value="ECO:0007669"/>
    <property type="project" value="UniProtKB-SubCell"/>
</dbReference>
<feature type="coiled-coil region" evidence="4">
    <location>
        <begin position="212"/>
        <end position="471"/>
    </location>
</feature>
<evidence type="ECO:0000256" key="4">
    <source>
        <dbReference type="SAM" id="Coils"/>
    </source>
</evidence>
<proteinExistence type="predicted"/>
<dbReference type="PROSITE" id="PS50913">
    <property type="entry name" value="GRIP"/>
    <property type="match status" value="1"/>
</dbReference>
<feature type="region of interest" description="Disordered" evidence="5">
    <location>
        <begin position="1585"/>
        <end position="1611"/>
    </location>
</feature>
<protein>
    <submittedName>
        <fullName evidence="7">Putative thyroid receptor-interacting protein 11 isoform x2</fullName>
    </submittedName>
</protein>
<feature type="region of interest" description="Disordered" evidence="5">
    <location>
        <begin position="1"/>
        <end position="30"/>
    </location>
</feature>
<feature type="coiled-coil region" evidence="4">
    <location>
        <begin position="546"/>
        <end position="802"/>
    </location>
</feature>
<feature type="coiled-coil region" evidence="4">
    <location>
        <begin position="1258"/>
        <end position="1479"/>
    </location>
</feature>
<dbReference type="InterPro" id="IPR000237">
    <property type="entry name" value="GRIP_dom"/>
</dbReference>
<comment type="subcellular location">
    <subcellularLocation>
        <location evidence="1">Golgi apparatus</location>
    </subcellularLocation>
</comment>
<keyword evidence="2" id="KW-0333">Golgi apparatus</keyword>